<dbReference type="Proteomes" id="UP000297253">
    <property type="component" value="Unassembled WGS sequence"/>
</dbReference>
<dbReference type="OrthoDB" id="2223042at2"/>
<proteinExistence type="predicted"/>
<keyword evidence="1" id="KW-0472">Membrane</keyword>
<gene>
    <name evidence="2" type="ORF">E4T82_11755</name>
</gene>
<evidence type="ECO:0000256" key="1">
    <source>
        <dbReference type="SAM" id="Phobius"/>
    </source>
</evidence>
<protein>
    <submittedName>
        <fullName evidence="2">PrgI family protein</fullName>
    </submittedName>
</protein>
<accession>A0A4Y9J6K6</accession>
<dbReference type="AlphaFoldDB" id="A0A4Y9J6K6"/>
<feature type="transmembrane region" description="Helical" evidence="1">
    <location>
        <begin position="27"/>
        <end position="46"/>
    </location>
</feature>
<keyword evidence="1" id="KW-0812">Transmembrane</keyword>
<reference evidence="2 3" key="1">
    <citation type="submission" date="2019-03" db="EMBL/GenBank/DDBJ databases">
        <title>Diversity of the mouse oral microbiome.</title>
        <authorList>
            <person name="Joseph S."/>
            <person name="Aduse-Opoku J."/>
            <person name="Curtis M."/>
            <person name="Wade W."/>
            <person name="Hashim A."/>
        </authorList>
    </citation>
    <scope>NUCLEOTIDE SEQUENCE [LARGE SCALE GENOMIC DNA]</scope>
    <source>
        <strain evidence="2 3">WM131</strain>
    </source>
</reference>
<organism evidence="2 3">
    <name type="scientific">Streptococcus cuniculi</name>
    <dbReference type="NCBI Taxonomy" id="1432788"/>
    <lineage>
        <taxon>Bacteria</taxon>
        <taxon>Bacillati</taxon>
        <taxon>Bacillota</taxon>
        <taxon>Bacilli</taxon>
        <taxon>Lactobacillales</taxon>
        <taxon>Streptococcaceae</taxon>
        <taxon>Streptococcus</taxon>
    </lineage>
</organism>
<name>A0A4Y9J6K6_9STRE</name>
<dbReference type="RefSeq" id="WP_135182952.1">
    <property type="nucleotide sequence ID" value="NZ_JADGKZ010000034.1"/>
</dbReference>
<dbReference type="EMBL" id="SPPD01000034">
    <property type="protein sequence ID" value="TFU96630.1"/>
    <property type="molecule type" value="Genomic_DNA"/>
</dbReference>
<keyword evidence="1" id="KW-1133">Transmembrane helix</keyword>
<evidence type="ECO:0000313" key="2">
    <source>
        <dbReference type="EMBL" id="TFU96630.1"/>
    </source>
</evidence>
<comment type="caution">
    <text evidence="2">The sequence shown here is derived from an EMBL/GenBank/DDBJ whole genome shotgun (WGS) entry which is preliminary data.</text>
</comment>
<sequence>MNKLGSIFLNDFIKEEKPILFQLTGRGLLLLFGGILTLGVTTLLFFFDYPDWLVFVISASLLCPTMIIGLSIDKRFSLSERFYFFLLTKRRLYQMEDQNRREYHSSDFIQAKNVRETDQI</sequence>
<evidence type="ECO:0000313" key="3">
    <source>
        <dbReference type="Proteomes" id="UP000297253"/>
    </source>
</evidence>
<feature type="transmembrane region" description="Helical" evidence="1">
    <location>
        <begin position="52"/>
        <end position="72"/>
    </location>
</feature>